<dbReference type="KEGG" id="cbi:CLJ_B1778"/>
<organism evidence="1 2">
    <name type="scientific">Clostridium botulinum (strain 657 / Type Ba4)</name>
    <dbReference type="NCBI Taxonomy" id="515621"/>
    <lineage>
        <taxon>Bacteria</taxon>
        <taxon>Bacillati</taxon>
        <taxon>Bacillota</taxon>
        <taxon>Clostridia</taxon>
        <taxon>Eubacteriales</taxon>
        <taxon>Clostridiaceae</taxon>
        <taxon>Clostridium</taxon>
    </lineage>
</organism>
<accession>A0A3F2ZWQ1</accession>
<dbReference type="Proteomes" id="UP000002333">
    <property type="component" value="Chromosome"/>
</dbReference>
<evidence type="ECO:0000313" key="1">
    <source>
        <dbReference type="EMBL" id="ACQ52865.1"/>
    </source>
</evidence>
<reference evidence="1 2" key="1">
    <citation type="journal article" date="2007" name="PLoS ONE">
        <title>Analysis of the neurotoxin complex genes in Clostridium botulinum A1-A4 and B1 strains: BoNT/A3, /Ba4 and /B1 clusters are located within plasmids.</title>
        <authorList>
            <person name="Smith T.J."/>
            <person name="Hill K.K."/>
            <person name="Foley B.T."/>
            <person name="Detter J.C."/>
            <person name="Munk A.C."/>
            <person name="Bruce D.C."/>
            <person name="Doggett N.A."/>
            <person name="Smith L.A."/>
            <person name="Marks J.D."/>
            <person name="Xie G."/>
            <person name="Brettin T.S."/>
        </authorList>
    </citation>
    <scope>NUCLEOTIDE SEQUENCE [LARGE SCALE GENOMIC DNA]</scope>
    <source>
        <strain evidence="2">657 / Type Ba4</strain>
    </source>
</reference>
<dbReference type="InterPro" id="IPR007499">
    <property type="entry name" value="ERF_bacteria_virus"/>
</dbReference>
<name>A0A3F2ZWQ1_CLOB6</name>
<keyword evidence="1" id="KW-0238">DNA-binding</keyword>
<dbReference type="AlphaFoldDB" id="A0A3F2ZWQ1"/>
<gene>
    <name evidence="1" type="ordered locus">CLJ_B1778</name>
</gene>
<evidence type="ECO:0000313" key="2">
    <source>
        <dbReference type="Proteomes" id="UP000002333"/>
    </source>
</evidence>
<dbReference type="RefSeq" id="WP_012047604.1">
    <property type="nucleotide sequence ID" value="NC_012658.1"/>
</dbReference>
<sequence>MNVYEKLMNVQATLKAPKSQYNSFGKYSYRSCEDILESLKPLLKENKAIVNITDEVVEINNRFYIKATATFMDIEKGDKVQASALAREDETKKGMDLAQVTGSVSSYARKYALNGLFAIDDNKDSDSTNTHGKGNKQDNTTQETNKAYKCNKCGVPVAEKVAKFSYGKFKKVLCFDCQKKEG</sequence>
<reference evidence="2" key="2">
    <citation type="submission" date="2008-05" db="EMBL/GenBank/DDBJ databases">
        <title>Genome sequence of Clostridium botulinum Ba4 strain 657.</title>
        <authorList>
            <person name="Shrivastava S."/>
            <person name="Brown J.L."/>
            <person name="Bruce D."/>
            <person name="Detter C."/>
            <person name="Munk C."/>
            <person name="Smith L.A."/>
            <person name="Smith T.J."/>
            <person name="Sutton G."/>
            <person name="Brettin T.S."/>
        </authorList>
    </citation>
    <scope>NUCLEOTIDE SEQUENCE [LARGE SCALE GENOMIC DNA]</scope>
    <source>
        <strain evidence="2">657 / Type Ba4</strain>
    </source>
</reference>
<dbReference type="GO" id="GO:0003677">
    <property type="term" value="F:DNA binding"/>
    <property type="evidence" value="ECO:0007669"/>
    <property type="project" value="UniProtKB-KW"/>
</dbReference>
<dbReference type="GeneID" id="5185946"/>
<dbReference type="Pfam" id="PF04404">
    <property type="entry name" value="ERF"/>
    <property type="match status" value="1"/>
</dbReference>
<dbReference type="EMBL" id="CP001083">
    <property type="protein sequence ID" value="ACQ52865.1"/>
    <property type="molecule type" value="Genomic_DNA"/>
</dbReference>
<proteinExistence type="predicted"/>
<protein>
    <submittedName>
        <fullName evidence="1">Single-stranded DNA-binding protein, ERF family</fullName>
    </submittedName>
</protein>